<name>A0A6A6J908_WESOR</name>
<keyword evidence="2" id="KW-1185">Reference proteome</keyword>
<dbReference type="EMBL" id="ML986513">
    <property type="protein sequence ID" value="KAF2273061.1"/>
    <property type="molecule type" value="Genomic_DNA"/>
</dbReference>
<gene>
    <name evidence="1" type="ORF">EI97DRAFT_445167</name>
</gene>
<sequence length="293" mass="32910">MDSELICGSMFPLVRRRELHTWNFPLNGQCLRRNAAARVAIWKKRKSDKSSKLWIQSCYSDEAPLGTKLPLTVRKRYSGGTHTPMDREIAAQAIVQAISGTQPLTGHGYGLWEAHLLSDLLWYIGDFRTTAPQMSYPVPTWSWLAVDGKVGSRQAVRSDEIRGSASRVITTAQLVLDNPSPLSGLQLEYLLTLRCPVLRGVEVTRTSVVTGYWIFIVTQFEKAKTVFRPGTTDVDTSELMFCAELVRGVFFARTDKKERTEAWSNGIVLRRFDLGRMDRPVYKESAGFGCSGP</sequence>
<protein>
    <recommendedName>
        <fullName evidence="3">Heterokaryon incompatibility domain-containing protein</fullName>
    </recommendedName>
</protein>
<evidence type="ECO:0008006" key="3">
    <source>
        <dbReference type="Google" id="ProtNLM"/>
    </source>
</evidence>
<proteinExistence type="predicted"/>
<accession>A0A6A6J908</accession>
<dbReference type="RefSeq" id="XP_033650600.1">
    <property type="nucleotide sequence ID" value="XM_033799949.1"/>
</dbReference>
<dbReference type="GeneID" id="54553124"/>
<evidence type="ECO:0000313" key="2">
    <source>
        <dbReference type="Proteomes" id="UP000800097"/>
    </source>
</evidence>
<reference evidence="1" key="1">
    <citation type="journal article" date="2020" name="Stud. Mycol.">
        <title>101 Dothideomycetes genomes: a test case for predicting lifestyles and emergence of pathogens.</title>
        <authorList>
            <person name="Haridas S."/>
            <person name="Albert R."/>
            <person name="Binder M."/>
            <person name="Bloem J."/>
            <person name="Labutti K."/>
            <person name="Salamov A."/>
            <person name="Andreopoulos B."/>
            <person name="Baker S."/>
            <person name="Barry K."/>
            <person name="Bills G."/>
            <person name="Bluhm B."/>
            <person name="Cannon C."/>
            <person name="Castanera R."/>
            <person name="Culley D."/>
            <person name="Daum C."/>
            <person name="Ezra D."/>
            <person name="Gonzalez J."/>
            <person name="Henrissat B."/>
            <person name="Kuo A."/>
            <person name="Liang C."/>
            <person name="Lipzen A."/>
            <person name="Lutzoni F."/>
            <person name="Magnuson J."/>
            <person name="Mondo S."/>
            <person name="Nolan M."/>
            <person name="Ohm R."/>
            <person name="Pangilinan J."/>
            <person name="Park H.-J."/>
            <person name="Ramirez L."/>
            <person name="Alfaro M."/>
            <person name="Sun H."/>
            <person name="Tritt A."/>
            <person name="Yoshinaga Y."/>
            <person name="Zwiers L.-H."/>
            <person name="Turgeon B."/>
            <person name="Goodwin S."/>
            <person name="Spatafora J."/>
            <person name="Crous P."/>
            <person name="Grigoriev I."/>
        </authorList>
    </citation>
    <scope>NUCLEOTIDE SEQUENCE</scope>
    <source>
        <strain evidence="1">CBS 379.55</strain>
    </source>
</reference>
<dbReference type="AlphaFoldDB" id="A0A6A6J908"/>
<organism evidence="1 2">
    <name type="scientific">Westerdykella ornata</name>
    <dbReference type="NCBI Taxonomy" id="318751"/>
    <lineage>
        <taxon>Eukaryota</taxon>
        <taxon>Fungi</taxon>
        <taxon>Dikarya</taxon>
        <taxon>Ascomycota</taxon>
        <taxon>Pezizomycotina</taxon>
        <taxon>Dothideomycetes</taxon>
        <taxon>Pleosporomycetidae</taxon>
        <taxon>Pleosporales</taxon>
        <taxon>Sporormiaceae</taxon>
        <taxon>Westerdykella</taxon>
    </lineage>
</organism>
<dbReference type="Proteomes" id="UP000800097">
    <property type="component" value="Unassembled WGS sequence"/>
</dbReference>
<evidence type="ECO:0000313" key="1">
    <source>
        <dbReference type="EMBL" id="KAF2273061.1"/>
    </source>
</evidence>